<evidence type="ECO:0000313" key="2">
    <source>
        <dbReference type="EMBL" id="KAJ8880819.1"/>
    </source>
</evidence>
<feature type="region of interest" description="Disordered" evidence="1">
    <location>
        <begin position="1"/>
        <end position="26"/>
    </location>
</feature>
<protein>
    <submittedName>
        <fullName evidence="2">Uncharacterized protein</fullName>
    </submittedName>
</protein>
<keyword evidence="3" id="KW-1185">Reference proteome</keyword>
<proteinExistence type="predicted"/>
<evidence type="ECO:0000313" key="3">
    <source>
        <dbReference type="Proteomes" id="UP001159363"/>
    </source>
</evidence>
<dbReference type="EMBL" id="JARBHB010000006">
    <property type="protein sequence ID" value="KAJ8880819.1"/>
    <property type="molecule type" value="Genomic_DNA"/>
</dbReference>
<organism evidence="2 3">
    <name type="scientific">Dryococelus australis</name>
    <dbReference type="NCBI Taxonomy" id="614101"/>
    <lineage>
        <taxon>Eukaryota</taxon>
        <taxon>Metazoa</taxon>
        <taxon>Ecdysozoa</taxon>
        <taxon>Arthropoda</taxon>
        <taxon>Hexapoda</taxon>
        <taxon>Insecta</taxon>
        <taxon>Pterygota</taxon>
        <taxon>Neoptera</taxon>
        <taxon>Polyneoptera</taxon>
        <taxon>Phasmatodea</taxon>
        <taxon>Verophasmatodea</taxon>
        <taxon>Anareolatae</taxon>
        <taxon>Phasmatidae</taxon>
        <taxon>Eurycanthinae</taxon>
        <taxon>Dryococelus</taxon>
    </lineage>
</organism>
<evidence type="ECO:0000256" key="1">
    <source>
        <dbReference type="SAM" id="MobiDB-lite"/>
    </source>
</evidence>
<reference evidence="2 3" key="1">
    <citation type="submission" date="2023-02" db="EMBL/GenBank/DDBJ databases">
        <title>LHISI_Scaffold_Assembly.</title>
        <authorList>
            <person name="Stuart O.P."/>
            <person name="Cleave R."/>
            <person name="Magrath M.J.L."/>
            <person name="Mikheyev A.S."/>
        </authorList>
    </citation>
    <scope>NUCLEOTIDE SEQUENCE [LARGE SCALE GENOMIC DNA]</scope>
    <source>
        <strain evidence="2">Daus_M_001</strain>
        <tissue evidence="2">Leg muscle</tissue>
    </source>
</reference>
<feature type="compositionally biased region" description="Basic and acidic residues" evidence="1">
    <location>
        <begin position="8"/>
        <end position="26"/>
    </location>
</feature>
<gene>
    <name evidence="2" type="ORF">PR048_017290</name>
</gene>
<name>A0ABQ9H941_9NEOP</name>
<accession>A0ABQ9H941</accession>
<comment type="caution">
    <text evidence="2">The sequence shown here is derived from an EMBL/GenBank/DDBJ whole genome shotgun (WGS) entry which is preliminary data.</text>
</comment>
<dbReference type="Proteomes" id="UP001159363">
    <property type="component" value="Chromosome 5"/>
</dbReference>
<sequence length="231" mass="25542">MMVAEVSMEQRRNEVTGETGDTRENPRTNGIVRIVVGKENRKEACLPNVSSVLGWSLTVAVFHLASEIPGRVCLVSCDSLAQVASRVQSPAGSQDFRKWESCRTMPFVGGFSRRSPVSPTPSFRRRSILTSIALTGSQDLAVKEPPKSLHSLTSANVMAEKEFNVGTQRLVVRSQRDRSPSSLVYGHTPVFFNDHVEQSRYNQQPITELLIADNGGVIHNSVRRVEGDQYS</sequence>